<protein>
    <recommendedName>
        <fullName evidence="1">SEFIR domain-containing protein</fullName>
    </recommendedName>
</protein>
<name>A0ABS7FI65_9NEIS</name>
<keyword evidence="3" id="KW-1185">Reference proteome</keyword>
<organism evidence="2 3">
    <name type="scientific">Chromobacterium subtsugae</name>
    <dbReference type="NCBI Taxonomy" id="251747"/>
    <lineage>
        <taxon>Bacteria</taxon>
        <taxon>Pseudomonadati</taxon>
        <taxon>Pseudomonadota</taxon>
        <taxon>Betaproteobacteria</taxon>
        <taxon>Neisseriales</taxon>
        <taxon>Chromobacteriaceae</taxon>
        <taxon>Chromobacterium</taxon>
    </lineage>
</organism>
<feature type="domain" description="SEFIR" evidence="1">
    <location>
        <begin position="5"/>
        <end position="36"/>
    </location>
</feature>
<evidence type="ECO:0000313" key="3">
    <source>
        <dbReference type="Proteomes" id="UP000711178"/>
    </source>
</evidence>
<dbReference type="InterPro" id="IPR013568">
    <property type="entry name" value="SEFIR_dom"/>
</dbReference>
<evidence type="ECO:0000313" key="2">
    <source>
        <dbReference type="EMBL" id="MBW8289775.1"/>
    </source>
</evidence>
<gene>
    <name evidence="2" type="ORF">KIF53_19240</name>
</gene>
<evidence type="ECO:0000259" key="1">
    <source>
        <dbReference type="Pfam" id="PF08357"/>
    </source>
</evidence>
<accession>A0ABS7FI65</accession>
<dbReference type="Proteomes" id="UP000711178">
    <property type="component" value="Unassembled WGS sequence"/>
</dbReference>
<sequence length="52" mass="5955">MTTSPKVFISYSHDSDEHKEWVYKIACKLIESGVETLWSVPLPMDRGLSTKL</sequence>
<dbReference type="EMBL" id="JAHDTB010000023">
    <property type="protein sequence ID" value="MBW8289775.1"/>
    <property type="molecule type" value="Genomic_DNA"/>
</dbReference>
<comment type="caution">
    <text evidence="2">The sequence shown here is derived from an EMBL/GenBank/DDBJ whole genome shotgun (WGS) entry which is preliminary data.</text>
</comment>
<reference evidence="2 3" key="1">
    <citation type="submission" date="2021-05" db="EMBL/GenBank/DDBJ databases">
        <title>Draft Whole Genome Sequencing Of Biosensor Chromobacterium violaceum Strain CV026 Reveals A Regulatory RNA In Chromobacterium violaceum Phenotype Regulatory Network.</title>
        <authorList>
            <person name="Hong K.W."/>
            <person name="Chan K.G."/>
            <person name="Chang C.-Y."/>
        </authorList>
    </citation>
    <scope>NUCLEOTIDE SEQUENCE [LARGE SCALE GENOMIC DNA]</scope>
    <source>
        <strain evidence="2 3">ATCC 31532</strain>
    </source>
</reference>
<dbReference type="Pfam" id="PF08357">
    <property type="entry name" value="SEFIR"/>
    <property type="match status" value="1"/>
</dbReference>
<proteinExistence type="predicted"/>